<reference evidence="2" key="1">
    <citation type="submission" date="2023-03" db="EMBL/GenBank/DDBJ databases">
        <title>Massive genome expansion in bonnet fungi (Mycena s.s.) driven by repeated elements and novel gene families across ecological guilds.</title>
        <authorList>
            <consortium name="Lawrence Berkeley National Laboratory"/>
            <person name="Harder C.B."/>
            <person name="Miyauchi S."/>
            <person name="Viragh M."/>
            <person name="Kuo A."/>
            <person name="Thoen E."/>
            <person name="Andreopoulos B."/>
            <person name="Lu D."/>
            <person name="Skrede I."/>
            <person name="Drula E."/>
            <person name="Henrissat B."/>
            <person name="Morin E."/>
            <person name="Kohler A."/>
            <person name="Barry K."/>
            <person name="LaButti K."/>
            <person name="Morin E."/>
            <person name="Salamov A."/>
            <person name="Lipzen A."/>
            <person name="Mereny Z."/>
            <person name="Hegedus B."/>
            <person name="Baldrian P."/>
            <person name="Stursova M."/>
            <person name="Weitz H."/>
            <person name="Taylor A."/>
            <person name="Grigoriev I.V."/>
            <person name="Nagy L.G."/>
            <person name="Martin F."/>
            <person name="Kauserud H."/>
        </authorList>
    </citation>
    <scope>NUCLEOTIDE SEQUENCE</scope>
    <source>
        <strain evidence="2">CBHHK067</strain>
    </source>
</reference>
<feature type="region of interest" description="Disordered" evidence="1">
    <location>
        <begin position="33"/>
        <end position="53"/>
    </location>
</feature>
<evidence type="ECO:0000313" key="3">
    <source>
        <dbReference type="Proteomes" id="UP001221757"/>
    </source>
</evidence>
<proteinExistence type="predicted"/>
<sequence>MGNLLGARECRPSPIWDRRQTYKNLAAPAPLLHLNPHHLPPPTSPPPAPTSLALQPRRPRRLDLLRLPSMSPLSVVLHAVEPLDHPTSTSTSKATATPWGFLPNCLPHSLSPTSPAHRRSSAAIGPMQYCLQPRWYSSHPPSFNTGHKKLLRFNSSFNSFRYKNVCMHGESDLEFAAPQHRNYDCMDFGISDSAHTPSRTERPFGSPAQPQAPRKAETMPVRSTSRADSQLPRKAETMLGQILNLARRLPVAPRGRTMAGRILDLARRLLVAPKGRNYARTNFRLARALPVDARGGSYAGTNIGLARTLNCPER</sequence>
<evidence type="ECO:0000256" key="1">
    <source>
        <dbReference type="SAM" id="MobiDB-lite"/>
    </source>
</evidence>
<dbReference type="AlphaFoldDB" id="A0AAD7CY33"/>
<evidence type="ECO:0000313" key="2">
    <source>
        <dbReference type="EMBL" id="KAJ7667436.1"/>
    </source>
</evidence>
<gene>
    <name evidence="2" type="ORF">B0H17DRAFT_1336088</name>
</gene>
<feature type="region of interest" description="Disordered" evidence="1">
    <location>
        <begin position="194"/>
        <end position="231"/>
    </location>
</feature>
<feature type="compositionally biased region" description="Pro residues" evidence="1">
    <location>
        <begin position="38"/>
        <end position="49"/>
    </location>
</feature>
<comment type="caution">
    <text evidence="2">The sequence shown here is derived from an EMBL/GenBank/DDBJ whole genome shotgun (WGS) entry which is preliminary data.</text>
</comment>
<dbReference type="Proteomes" id="UP001221757">
    <property type="component" value="Unassembled WGS sequence"/>
</dbReference>
<organism evidence="2 3">
    <name type="scientific">Mycena rosella</name>
    <name type="common">Pink bonnet</name>
    <name type="synonym">Agaricus rosellus</name>
    <dbReference type="NCBI Taxonomy" id="1033263"/>
    <lineage>
        <taxon>Eukaryota</taxon>
        <taxon>Fungi</taxon>
        <taxon>Dikarya</taxon>
        <taxon>Basidiomycota</taxon>
        <taxon>Agaricomycotina</taxon>
        <taxon>Agaricomycetes</taxon>
        <taxon>Agaricomycetidae</taxon>
        <taxon>Agaricales</taxon>
        <taxon>Marasmiineae</taxon>
        <taxon>Mycenaceae</taxon>
        <taxon>Mycena</taxon>
    </lineage>
</organism>
<accession>A0AAD7CY33</accession>
<name>A0AAD7CY33_MYCRO</name>
<dbReference type="EMBL" id="JARKIE010000200">
    <property type="protein sequence ID" value="KAJ7667436.1"/>
    <property type="molecule type" value="Genomic_DNA"/>
</dbReference>
<protein>
    <submittedName>
        <fullName evidence="2">Uncharacterized protein</fullName>
    </submittedName>
</protein>
<keyword evidence="3" id="KW-1185">Reference proteome</keyword>